<protein>
    <submittedName>
        <fullName evidence="4">Leucine-rich repeat protein kinase family protein</fullName>
    </submittedName>
</protein>
<feature type="compositionally biased region" description="Low complexity" evidence="1">
    <location>
        <begin position="266"/>
        <end position="278"/>
    </location>
</feature>
<dbReference type="InterPro" id="IPR046959">
    <property type="entry name" value="PRK1-6/SRF4-like"/>
</dbReference>
<dbReference type="Pfam" id="PF07714">
    <property type="entry name" value="PK_Tyr_Ser-Thr"/>
    <property type="match status" value="1"/>
</dbReference>
<evidence type="ECO:0000259" key="3">
    <source>
        <dbReference type="PROSITE" id="PS50011"/>
    </source>
</evidence>
<keyword evidence="4" id="KW-0808">Transferase</keyword>
<evidence type="ECO:0000256" key="2">
    <source>
        <dbReference type="SAM" id="Phobius"/>
    </source>
</evidence>
<keyword evidence="4" id="KW-0418">Kinase</keyword>
<dbReference type="InterPro" id="IPR000719">
    <property type="entry name" value="Prot_kinase_dom"/>
</dbReference>
<dbReference type="GO" id="GO:0005524">
    <property type="term" value="F:ATP binding"/>
    <property type="evidence" value="ECO:0007669"/>
    <property type="project" value="InterPro"/>
</dbReference>
<dbReference type="PANTHER" id="PTHR48007:SF67">
    <property type="entry name" value="POLLEN RECEPTOR-LIKE KINASE 1"/>
    <property type="match status" value="1"/>
</dbReference>
<dbReference type="AlphaFoldDB" id="A0A4Y1QU77"/>
<dbReference type="PANTHER" id="PTHR48007">
    <property type="entry name" value="LEUCINE-RICH REPEAT RECEPTOR-LIKE PROTEIN KINASE PXC1"/>
    <property type="match status" value="1"/>
</dbReference>
<dbReference type="GO" id="GO:0004713">
    <property type="term" value="F:protein tyrosine kinase activity"/>
    <property type="evidence" value="ECO:0007669"/>
    <property type="project" value="InterPro"/>
</dbReference>
<dbReference type="InterPro" id="IPR020635">
    <property type="entry name" value="Tyr_kinase_cat_dom"/>
</dbReference>
<sequence>MGNLGLCGKPLAPCKSSKKKILLIIAIVVVSIAAILCTMVAILFIRRRSAKSKQEARAQKKLKAQHHTAAMEVQLTADEDNYKKAEKGGELYFVRKDRGFELEELLRAPAEVLGSGSFGSSYKAGLLSGSMVVKRFRQINQVGKEDFYDHMRRLGRLSHPNLLPLVAFYYRKEEKLLVHDFVANGSLASHLHVKREPGQPGLDWPTRLMIIKGVSRGLGYLYKEFPGLTVPHGHLKSSNVLLDHNFNPLIAEYALIPVINRDHAKSSWWPTSPQSSPTRNKPRKRPMKIPANYLQQGKRANADLAAWVNSVVREEWTGEVFDKNMKGTKNGEGEMLKLLKIGMCCCESSVEEDGIGEKL</sequence>
<dbReference type="SUPFAM" id="SSF56112">
    <property type="entry name" value="Protein kinase-like (PK-like)"/>
    <property type="match status" value="1"/>
</dbReference>
<dbReference type="Gene3D" id="1.10.510.10">
    <property type="entry name" value="Transferase(Phosphotransferase) domain 1"/>
    <property type="match status" value="1"/>
</dbReference>
<reference evidence="4" key="1">
    <citation type="journal article" date="2019" name="Science">
        <title>Mutation of a bHLH transcription factor allowed almond domestication.</title>
        <authorList>
            <person name="Sanchez-Perez R."/>
            <person name="Pavan S."/>
            <person name="Mazzeo R."/>
            <person name="Moldovan C."/>
            <person name="Aiese Cigliano R."/>
            <person name="Del Cueto J."/>
            <person name="Ricciardi F."/>
            <person name="Lotti C."/>
            <person name="Ricciardi L."/>
            <person name="Dicenta F."/>
            <person name="Lopez-Marques R.L."/>
            <person name="Lindberg Moller B."/>
        </authorList>
    </citation>
    <scope>NUCLEOTIDE SEQUENCE</scope>
</reference>
<feature type="transmembrane region" description="Helical" evidence="2">
    <location>
        <begin position="21"/>
        <end position="45"/>
    </location>
</feature>
<dbReference type="InterPro" id="IPR011009">
    <property type="entry name" value="Kinase-like_dom_sf"/>
</dbReference>
<keyword evidence="2" id="KW-0472">Membrane</keyword>
<accession>A0A4Y1QU77</accession>
<feature type="domain" description="Protein kinase" evidence="3">
    <location>
        <begin position="107"/>
        <end position="359"/>
    </location>
</feature>
<keyword evidence="2" id="KW-0812">Transmembrane</keyword>
<dbReference type="EMBL" id="AP019297">
    <property type="protein sequence ID" value="BBG95371.1"/>
    <property type="molecule type" value="Genomic_DNA"/>
</dbReference>
<name>A0A4Y1QU77_PRUDU</name>
<evidence type="ECO:0000313" key="4">
    <source>
        <dbReference type="EMBL" id="BBG95371.1"/>
    </source>
</evidence>
<dbReference type="PROSITE" id="PS50011">
    <property type="entry name" value="PROTEIN_KINASE_DOM"/>
    <property type="match status" value="1"/>
</dbReference>
<proteinExistence type="predicted"/>
<gene>
    <name evidence="4" type="ORF">Prudu_003893</name>
</gene>
<dbReference type="SMART" id="SM00219">
    <property type="entry name" value="TyrKc"/>
    <property type="match status" value="1"/>
</dbReference>
<keyword evidence="2" id="KW-1133">Transmembrane helix</keyword>
<dbReference type="InterPro" id="IPR001245">
    <property type="entry name" value="Ser-Thr/Tyr_kinase_cat_dom"/>
</dbReference>
<feature type="region of interest" description="Disordered" evidence="1">
    <location>
        <begin position="265"/>
        <end position="286"/>
    </location>
</feature>
<organism evidence="4">
    <name type="scientific">Prunus dulcis</name>
    <name type="common">Almond</name>
    <name type="synonym">Amygdalus dulcis</name>
    <dbReference type="NCBI Taxonomy" id="3755"/>
    <lineage>
        <taxon>Eukaryota</taxon>
        <taxon>Viridiplantae</taxon>
        <taxon>Streptophyta</taxon>
        <taxon>Embryophyta</taxon>
        <taxon>Tracheophyta</taxon>
        <taxon>Spermatophyta</taxon>
        <taxon>Magnoliopsida</taxon>
        <taxon>eudicotyledons</taxon>
        <taxon>Gunneridae</taxon>
        <taxon>Pentapetalae</taxon>
        <taxon>rosids</taxon>
        <taxon>fabids</taxon>
        <taxon>Rosales</taxon>
        <taxon>Rosaceae</taxon>
        <taxon>Amygdaloideae</taxon>
        <taxon>Amygdaleae</taxon>
        <taxon>Prunus</taxon>
    </lineage>
</organism>
<evidence type="ECO:0000256" key="1">
    <source>
        <dbReference type="SAM" id="MobiDB-lite"/>
    </source>
</evidence>